<sequence>MRRRASQPPGPACAFPGPVRVTQQDVRYPSLVGRGLRRFRGSPDEVWVAGATEHVVQAVQHAVRHDMRVAVRSGGHCYEGFVDDPAVRVVIDLSGMRKVSFDPLLNAFAVEAGATLGEMYRDLFLGWGVTVPAGWCPDVGVGGHILGGAYGPLCRSAGLSTDHLYAVEAVVVDRHGTARSVVATREPSDPYRDLWWAHTGGGGGNFGTVTRYWFRSPDADGDDPAGLLPAPPASVLSFHAEWDWQGMDETAFGRLVGNHGQWSEQHSSPDSPFTSLYSELHLLRLPAGRHVMDGQVADTGPAAERLLDAYITALNQGIGTPFTLQKQQLPWLTSALRGPGVDASPYRVKLKAGYLRRRLTDQQIAAAYHQLTRTDYPNPGGALGLYTYGGKVNTVAPEATATAQRDSVLKAVYVAAWEDPAEDDTHLAWIRSFYRDVYADTGGVPVPGTGNSDGSFVNYPDTDLADPRWNTSATPWSTLYYKDNYARLQTVKARWDPRNVFTHALAVEPPPT</sequence>
<dbReference type="InterPro" id="IPR012951">
    <property type="entry name" value="BBE"/>
</dbReference>
<evidence type="ECO:0000256" key="2">
    <source>
        <dbReference type="ARBA" id="ARBA00005466"/>
    </source>
</evidence>
<comment type="cofactor">
    <cofactor evidence="1">
        <name>FAD</name>
        <dbReference type="ChEBI" id="CHEBI:57692"/>
    </cofactor>
</comment>
<dbReference type="EMBL" id="JBHSPB010000011">
    <property type="protein sequence ID" value="MFC5722344.1"/>
    <property type="molecule type" value="Genomic_DNA"/>
</dbReference>
<evidence type="ECO:0000256" key="5">
    <source>
        <dbReference type="ARBA" id="ARBA00023002"/>
    </source>
</evidence>
<dbReference type="SUPFAM" id="SSF56176">
    <property type="entry name" value="FAD-binding/transporter-associated domain-like"/>
    <property type="match status" value="1"/>
</dbReference>
<name>A0ABW0Z4C3_9ACTN</name>
<evidence type="ECO:0000313" key="8">
    <source>
        <dbReference type="Proteomes" id="UP001596083"/>
    </source>
</evidence>
<dbReference type="InterPro" id="IPR036318">
    <property type="entry name" value="FAD-bd_PCMH-like_sf"/>
</dbReference>
<accession>A0ABW0Z4C3</accession>
<dbReference type="InterPro" id="IPR006094">
    <property type="entry name" value="Oxid_FAD_bind_N"/>
</dbReference>
<protein>
    <submittedName>
        <fullName evidence="7">FAD-binding oxidoreductase</fullName>
    </submittedName>
</protein>
<keyword evidence="8" id="KW-1185">Reference proteome</keyword>
<dbReference type="PROSITE" id="PS51387">
    <property type="entry name" value="FAD_PCMH"/>
    <property type="match status" value="1"/>
</dbReference>
<dbReference type="InterPro" id="IPR016166">
    <property type="entry name" value="FAD-bd_PCMH"/>
</dbReference>
<reference evidence="8" key="1">
    <citation type="journal article" date="2019" name="Int. J. Syst. Evol. Microbiol.">
        <title>The Global Catalogue of Microorganisms (GCM) 10K type strain sequencing project: providing services to taxonomists for standard genome sequencing and annotation.</title>
        <authorList>
            <consortium name="The Broad Institute Genomics Platform"/>
            <consortium name="The Broad Institute Genome Sequencing Center for Infectious Disease"/>
            <person name="Wu L."/>
            <person name="Ma J."/>
        </authorList>
    </citation>
    <scope>NUCLEOTIDE SEQUENCE [LARGE SCALE GENOMIC DNA]</scope>
    <source>
        <strain evidence="8">CGMCC 4.7304</strain>
    </source>
</reference>
<dbReference type="Pfam" id="PF01565">
    <property type="entry name" value="FAD_binding_4"/>
    <property type="match status" value="1"/>
</dbReference>
<feature type="domain" description="FAD-binding PCMH-type" evidence="6">
    <location>
        <begin position="39"/>
        <end position="219"/>
    </location>
</feature>
<evidence type="ECO:0000313" key="7">
    <source>
        <dbReference type="EMBL" id="MFC5722344.1"/>
    </source>
</evidence>
<comment type="caution">
    <text evidence="7">The sequence shown here is derived from an EMBL/GenBank/DDBJ whole genome shotgun (WGS) entry which is preliminary data.</text>
</comment>
<keyword evidence="4" id="KW-0274">FAD</keyword>
<gene>
    <name evidence="7" type="ORF">ACFP1Z_19445</name>
</gene>
<dbReference type="Gene3D" id="3.30.465.10">
    <property type="match status" value="1"/>
</dbReference>
<evidence type="ECO:0000256" key="3">
    <source>
        <dbReference type="ARBA" id="ARBA00022630"/>
    </source>
</evidence>
<keyword evidence="5" id="KW-0560">Oxidoreductase</keyword>
<evidence type="ECO:0000256" key="4">
    <source>
        <dbReference type="ARBA" id="ARBA00022827"/>
    </source>
</evidence>
<organism evidence="7 8">
    <name type="scientific">Streptomyces gamaensis</name>
    <dbReference type="NCBI Taxonomy" id="1763542"/>
    <lineage>
        <taxon>Bacteria</taxon>
        <taxon>Bacillati</taxon>
        <taxon>Actinomycetota</taxon>
        <taxon>Actinomycetes</taxon>
        <taxon>Kitasatosporales</taxon>
        <taxon>Streptomycetaceae</taxon>
        <taxon>Streptomyces</taxon>
    </lineage>
</organism>
<dbReference type="RefSeq" id="WP_390317729.1">
    <property type="nucleotide sequence ID" value="NZ_JBHSPB010000011.1"/>
</dbReference>
<dbReference type="Pfam" id="PF08031">
    <property type="entry name" value="BBE"/>
    <property type="match status" value="1"/>
</dbReference>
<dbReference type="InterPro" id="IPR050416">
    <property type="entry name" value="FAD-linked_Oxidoreductase"/>
</dbReference>
<dbReference type="PANTHER" id="PTHR42973:SF39">
    <property type="entry name" value="FAD-BINDING PCMH-TYPE DOMAIN-CONTAINING PROTEIN"/>
    <property type="match status" value="1"/>
</dbReference>
<dbReference type="PANTHER" id="PTHR42973">
    <property type="entry name" value="BINDING OXIDOREDUCTASE, PUTATIVE (AFU_ORTHOLOGUE AFUA_1G17690)-RELATED"/>
    <property type="match status" value="1"/>
</dbReference>
<proteinExistence type="inferred from homology"/>
<comment type="similarity">
    <text evidence="2">Belongs to the oxygen-dependent FAD-linked oxidoreductase family.</text>
</comment>
<keyword evidence="3" id="KW-0285">Flavoprotein</keyword>
<dbReference type="InterPro" id="IPR016169">
    <property type="entry name" value="FAD-bd_PCMH_sub2"/>
</dbReference>
<dbReference type="Proteomes" id="UP001596083">
    <property type="component" value="Unassembled WGS sequence"/>
</dbReference>
<evidence type="ECO:0000256" key="1">
    <source>
        <dbReference type="ARBA" id="ARBA00001974"/>
    </source>
</evidence>
<dbReference type="Gene3D" id="3.40.462.20">
    <property type="match status" value="1"/>
</dbReference>
<evidence type="ECO:0000259" key="6">
    <source>
        <dbReference type="PROSITE" id="PS51387"/>
    </source>
</evidence>